<dbReference type="PROSITE" id="PS50059">
    <property type="entry name" value="FKBP_PPIASE"/>
    <property type="match status" value="1"/>
</dbReference>
<feature type="chain" id="PRO_5045975133" description="peptidylprolyl isomerase" evidence="7">
    <location>
        <begin position="31"/>
        <end position="334"/>
    </location>
</feature>
<feature type="region of interest" description="Disordered" evidence="6">
    <location>
        <begin position="37"/>
        <end position="60"/>
    </location>
</feature>
<reference evidence="9" key="1">
    <citation type="submission" date="2022-05" db="EMBL/GenBank/DDBJ databases">
        <title>Genomic analysis of Brachybacterium sp. CBA3104.</title>
        <authorList>
            <person name="Roh S.W."/>
            <person name="Kim Y.B."/>
            <person name="Kim Y."/>
        </authorList>
    </citation>
    <scope>NUCLEOTIDE SEQUENCE</scope>
    <source>
        <strain evidence="9">CBA3104</strain>
    </source>
</reference>
<keyword evidence="7" id="KW-0732">Signal</keyword>
<keyword evidence="3 5" id="KW-0697">Rotamase</keyword>
<evidence type="ECO:0000256" key="6">
    <source>
        <dbReference type="SAM" id="MobiDB-lite"/>
    </source>
</evidence>
<evidence type="ECO:0000256" key="3">
    <source>
        <dbReference type="ARBA" id="ARBA00023110"/>
    </source>
</evidence>
<feature type="domain" description="PPIase FKBP-type" evidence="8">
    <location>
        <begin position="239"/>
        <end position="328"/>
    </location>
</feature>
<comment type="catalytic activity">
    <reaction evidence="1 5">
        <text>[protein]-peptidylproline (omega=180) = [protein]-peptidylproline (omega=0)</text>
        <dbReference type="Rhea" id="RHEA:16237"/>
        <dbReference type="Rhea" id="RHEA-COMP:10747"/>
        <dbReference type="Rhea" id="RHEA-COMP:10748"/>
        <dbReference type="ChEBI" id="CHEBI:83833"/>
        <dbReference type="ChEBI" id="CHEBI:83834"/>
        <dbReference type="EC" id="5.2.1.8"/>
    </reaction>
</comment>
<dbReference type="EMBL" id="CP097218">
    <property type="protein sequence ID" value="UQN30747.1"/>
    <property type="molecule type" value="Genomic_DNA"/>
</dbReference>
<evidence type="ECO:0000256" key="7">
    <source>
        <dbReference type="SAM" id="SignalP"/>
    </source>
</evidence>
<dbReference type="InterPro" id="IPR001179">
    <property type="entry name" value="PPIase_FKBP_dom"/>
</dbReference>
<evidence type="ECO:0000256" key="1">
    <source>
        <dbReference type="ARBA" id="ARBA00000971"/>
    </source>
</evidence>
<feature type="signal peptide" evidence="7">
    <location>
        <begin position="1"/>
        <end position="30"/>
    </location>
</feature>
<evidence type="ECO:0000313" key="10">
    <source>
        <dbReference type="Proteomes" id="UP001055868"/>
    </source>
</evidence>
<dbReference type="InterPro" id="IPR046357">
    <property type="entry name" value="PPIase_dom_sf"/>
</dbReference>
<keyword evidence="10" id="KW-1185">Reference proteome</keyword>
<gene>
    <name evidence="9" type="ORF">M4486_05445</name>
</gene>
<name>A0ABY4N862_9MICO</name>
<dbReference type="GO" id="GO:0003755">
    <property type="term" value="F:peptidyl-prolyl cis-trans isomerase activity"/>
    <property type="evidence" value="ECO:0007669"/>
    <property type="project" value="UniProtKB-EC"/>
</dbReference>
<dbReference type="SUPFAM" id="SSF54534">
    <property type="entry name" value="FKBP-like"/>
    <property type="match status" value="1"/>
</dbReference>
<sequence length="334" mass="34957">MGRRRGLPDTKGPLVISRRSLLSSALAASAAIGLAACSDDQDGSGSSDGGGASDSATPALDGVTVSKDLKKAPKVEFKTPLSIDQPDARTIVAGKGAQIAEGDTIIWRPLYVDASSGKTKQSWWEDGPAGSVTVSTDQIGEKAADFLVTATVGSRVALAGWQQDASGSMVSLIQVADIDRVVSPLRAKGKEQKPSGDLPAVKLGKDGAPSLEGKPEGDPPSKTTREVLIEGEGDKTRKGDHLVMQYTGWTWDDGKQFDSSWERKVPFGFTQGQGDVITGWDEHLTGLPIGSQVMLVIPPKDAYGTDEKSGGELAGKTLVFVIDVLDAAPTQKNS</sequence>
<dbReference type="Pfam" id="PF00254">
    <property type="entry name" value="FKBP_C"/>
    <property type="match status" value="1"/>
</dbReference>
<evidence type="ECO:0000256" key="4">
    <source>
        <dbReference type="ARBA" id="ARBA00023235"/>
    </source>
</evidence>
<evidence type="ECO:0000259" key="8">
    <source>
        <dbReference type="PROSITE" id="PS50059"/>
    </source>
</evidence>
<evidence type="ECO:0000313" key="9">
    <source>
        <dbReference type="EMBL" id="UQN30747.1"/>
    </source>
</evidence>
<feature type="region of interest" description="Disordered" evidence="6">
    <location>
        <begin position="186"/>
        <end position="224"/>
    </location>
</feature>
<dbReference type="PANTHER" id="PTHR45779">
    <property type="entry name" value="PEPTIDYLPROLYL ISOMERASE"/>
    <property type="match status" value="1"/>
</dbReference>
<accession>A0ABY4N862</accession>
<dbReference type="InterPro" id="IPR044609">
    <property type="entry name" value="FKBP2/11"/>
</dbReference>
<dbReference type="PANTHER" id="PTHR45779:SF7">
    <property type="entry name" value="PEPTIDYLPROLYL ISOMERASE"/>
    <property type="match status" value="1"/>
</dbReference>
<proteinExistence type="predicted"/>
<keyword evidence="4 5" id="KW-0413">Isomerase</keyword>
<feature type="compositionally biased region" description="Basic and acidic residues" evidence="6">
    <location>
        <begin position="213"/>
        <end position="224"/>
    </location>
</feature>
<evidence type="ECO:0000256" key="5">
    <source>
        <dbReference type="PROSITE-ProRule" id="PRU00277"/>
    </source>
</evidence>
<protein>
    <recommendedName>
        <fullName evidence="2 5">peptidylprolyl isomerase</fullName>
        <ecNumber evidence="2 5">5.2.1.8</ecNumber>
    </recommendedName>
</protein>
<organism evidence="9 10">
    <name type="scientific">Brachybacterium kimchii</name>
    <dbReference type="NCBI Taxonomy" id="2942909"/>
    <lineage>
        <taxon>Bacteria</taxon>
        <taxon>Bacillati</taxon>
        <taxon>Actinomycetota</taxon>
        <taxon>Actinomycetes</taxon>
        <taxon>Micrococcales</taxon>
        <taxon>Dermabacteraceae</taxon>
        <taxon>Brachybacterium</taxon>
    </lineage>
</organism>
<evidence type="ECO:0000256" key="2">
    <source>
        <dbReference type="ARBA" id="ARBA00013194"/>
    </source>
</evidence>
<dbReference type="EC" id="5.2.1.8" evidence="2 5"/>
<dbReference type="Proteomes" id="UP001055868">
    <property type="component" value="Chromosome"/>
</dbReference>
<dbReference type="RefSeq" id="WP_249480160.1">
    <property type="nucleotide sequence ID" value="NZ_CP097218.1"/>
</dbReference>
<dbReference type="Gene3D" id="3.10.50.40">
    <property type="match status" value="1"/>
</dbReference>